<gene>
    <name evidence="6" type="ORF">FSPOR_4215</name>
</gene>
<feature type="binding site" evidence="4">
    <location>
        <position position="115"/>
    </location>
    <ligand>
        <name>Zn(2+)</name>
        <dbReference type="ChEBI" id="CHEBI:29105"/>
    </ligand>
</feature>
<feature type="binding site" evidence="4">
    <location>
        <position position="112"/>
    </location>
    <ligand>
        <name>Zn(2+)</name>
        <dbReference type="ChEBI" id="CHEBI:29105"/>
    </ligand>
</feature>
<dbReference type="SUPFAM" id="SSF53056">
    <property type="entry name" value="beta-carbonic anhydrase, cab"/>
    <property type="match status" value="1"/>
</dbReference>
<evidence type="ECO:0000313" key="6">
    <source>
        <dbReference type="EMBL" id="RGP70103.1"/>
    </source>
</evidence>
<evidence type="ECO:0000256" key="3">
    <source>
        <dbReference type="ARBA" id="ARBA00022833"/>
    </source>
</evidence>
<dbReference type="PANTHER" id="PTHR43175">
    <property type="entry name" value="CARBONIC ANHYDRASE"/>
    <property type="match status" value="1"/>
</dbReference>
<dbReference type="PANTHER" id="PTHR43175:SF3">
    <property type="entry name" value="CARBON DISULFIDE HYDROLASE"/>
    <property type="match status" value="1"/>
</dbReference>
<dbReference type="InterPro" id="IPR001765">
    <property type="entry name" value="Carbonic_anhydrase"/>
</dbReference>
<evidence type="ECO:0000313" key="7">
    <source>
        <dbReference type="Proteomes" id="UP000266152"/>
    </source>
</evidence>
<feature type="binding site" evidence="4">
    <location>
        <position position="60"/>
    </location>
    <ligand>
        <name>Zn(2+)</name>
        <dbReference type="ChEBI" id="CHEBI:29105"/>
    </ligand>
</feature>
<dbReference type="EMBL" id="PXOF01000054">
    <property type="protein sequence ID" value="RGP70103.1"/>
    <property type="molecule type" value="Genomic_DNA"/>
</dbReference>
<dbReference type="Gene3D" id="3.40.1050.10">
    <property type="entry name" value="Carbonic anhydrase"/>
    <property type="match status" value="1"/>
</dbReference>
<feature type="binding site" evidence="4">
    <location>
        <position position="62"/>
    </location>
    <ligand>
        <name>Zn(2+)</name>
        <dbReference type="ChEBI" id="CHEBI:29105"/>
    </ligand>
</feature>
<dbReference type="CDD" id="cd03379">
    <property type="entry name" value="beta_CA_cladeD"/>
    <property type="match status" value="1"/>
</dbReference>
<keyword evidence="2 4" id="KW-0479">Metal-binding</keyword>
<dbReference type="Proteomes" id="UP000266152">
    <property type="component" value="Unassembled WGS sequence"/>
</dbReference>
<comment type="caution">
    <text evidence="6">The sequence shown here is derived from an EMBL/GenBank/DDBJ whole genome shotgun (WGS) entry which is preliminary data.</text>
</comment>
<evidence type="ECO:0000256" key="4">
    <source>
        <dbReference type="PIRSR" id="PIRSR601765-1"/>
    </source>
</evidence>
<dbReference type="GO" id="GO:0008270">
    <property type="term" value="F:zinc ion binding"/>
    <property type="evidence" value="ECO:0007669"/>
    <property type="project" value="UniProtKB-UniRule"/>
</dbReference>
<evidence type="ECO:0000256" key="5">
    <source>
        <dbReference type="RuleBase" id="RU003956"/>
    </source>
</evidence>
<dbReference type="EC" id="4.2.1.1" evidence="5"/>
<proteinExistence type="inferred from homology"/>
<keyword evidence="3 4" id="KW-0862">Zinc</keyword>
<name>A0A395SCK8_FUSSP</name>
<comment type="catalytic activity">
    <reaction evidence="5">
        <text>hydrogencarbonate + H(+) = CO2 + H2O</text>
        <dbReference type="Rhea" id="RHEA:10748"/>
        <dbReference type="ChEBI" id="CHEBI:15377"/>
        <dbReference type="ChEBI" id="CHEBI:15378"/>
        <dbReference type="ChEBI" id="CHEBI:16526"/>
        <dbReference type="ChEBI" id="CHEBI:17544"/>
        <dbReference type="EC" id="4.2.1.1"/>
    </reaction>
</comment>
<dbReference type="InterPro" id="IPR036874">
    <property type="entry name" value="Carbonic_anhydrase_sf"/>
</dbReference>
<comment type="similarity">
    <text evidence="1 5">Belongs to the beta-class carbonic anhydrase family.</text>
</comment>
<dbReference type="AlphaFoldDB" id="A0A395SCK8"/>
<evidence type="ECO:0000256" key="1">
    <source>
        <dbReference type="ARBA" id="ARBA00006217"/>
    </source>
</evidence>
<dbReference type="STRING" id="5514.A0A395SCK8"/>
<organism evidence="6 7">
    <name type="scientific">Fusarium sporotrichioides</name>
    <dbReference type="NCBI Taxonomy" id="5514"/>
    <lineage>
        <taxon>Eukaryota</taxon>
        <taxon>Fungi</taxon>
        <taxon>Dikarya</taxon>
        <taxon>Ascomycota</taxon>
        <taxon>Pezizomycotina</taxon>
        <taxon>Sordariomycetes</taxon>
        <taxon>Hypocreomycetidae</taxon>
        <taxon>Hypocreales</taxon>
        <taxon>Nectriaceae</taxon>
        <taxon>Fusarium</taxon>
    </lineage>
</organism>
<dbReference type="Pfam" id="PF00484">
    <property type="entry name" value="Pro_CA"/>
    <property type="match status" value="1"/>
</dbReference>
<reference evidence="6 7" key="1">
    <citation type="journal article" date="2018" name="PLoS Pathog.">
        <title>Evolution of structural diversity of trichothecenes, a family of toxins produced by plant pathogenic and entomopathogenic fungi.</title>
        <authorList>
            <person name="Proctor R.H."/>
            <person name="McCormick S.P."/>
            <person name="Kim H.S."/>
            <person name="Cardoza R.E."/>
            <person name="Stanley A.M."/>
            <person name="Lindo L."/>
            <person name="Kelly A."/>
            <person name="Brown D.W."/>
            <person name="Lee T."/>
            <person name="Vaughan M.M."/>
            <person name="Alexander N.J."/>
            <person name="Busman M."/>
            <person name="Gutierrez S."/>
        </authorList>
    </citation>
    <scope>NUCLEOTIDE SEQUENCE [LARGE SCALE GENOMIC DNA]</scope>
    <source>
        <strain evidence="6 7">NRRL 3299</strain>
    </source>
</reference>
<keyword evidence="5" id="KW-0456">Lyase</keyword>
<comment type="cofactor">
    <cofactor evidence="4">
        <name>Zn(2+)</name>
        <dbReference type="ChEBI" id="CHEBI:29105"/>
    </cofactor>
    <text evidence="4">Binds 1 zinc ion per subunit.</text>
</comment>
<accession>A0A395SCK8</accession>
<sequence>MTFTFFKPKMPSVDTSAVSSPVIYPSVTSQFEAANQKFAATFTQSHLPGPPRRKVAVVACMDSRLDVERVLGLDLGDAHVIRNAGGRAVEALRSILISQQLLGTREIIIMHHTGCGMQSFSDTDFRAKIRQEMHEDVDHMAFLPFSDLRQSVIDDVAFLRKSPLILDVPINGYVYDVKTGRIEQVDERADSECSSP</sequence>
<dbReference type="SMART" id="SM00947">
    <property type="entry name" value="Pro_CA"/>
    <property type="match status" value="1"/>
</dbReference>
<evidence type="ECO:0000256" key="2">
    <source>
        <dbReference type="ARBA" id="ARBA00022723"/>
    </source>
</evidence>
<keyword evidence="7" id="KW-1185">Reference proteome</keyword>
<protein>
    <recommendedName>
        <fullName evidence="5">Carbonic anhydrase</fullName>
        <ecNumber evidence="5">4.2.1.1</ecNumber>
    </recommendedName>
    <alternativeName>
        <fullName evidence="5">Carbonate dehydratase</fullName>
    </alternativeName>
</protein>
<dbReference type="GO" id="GO:0004089">
    <property type="term" value="F:carbonate dehydratase activity"/>
    <property type="evidence" value="ECO:0007669"/>
    <property type="project" value="UniProtKB-UniRule"/>
</dbReference>
<comment type="function">
    <text evidence="5">Reversible hydration of carbon dioxide.</text>
</comment>